<dbReference type="Proteomes" id="UP000269301">
    <property type="component" value="Unassembled WGS sequence"/>
</dbReference>
<dbReference type="Gene3D" id="3.30.450.90">
    <property type="match status" value="1"/>
</dbReference>
<dbReference type="GO" id="GO:0016887">
    <property type="term" value="F:ATP hydrolysis activity"/>
    <property type="evidence" value="ECO:0007669"/>
    <property type="project" value="TreeGrafter"/>
</dbReference>
<dbReference type="SUPFAM" id="SSF52540">
    <property type="entry name" value="P-loop containing nucleoside triphosphate hydrolases"/>
    <property type="match status" value="1"/>
</dbReference>
<dbReference type="PANTHER" id="PTHR30258">
    <property type="entry name" value="TYPE II SECRETION SYSTEM PROTEIN GSPE-RELATED"/>
    <property type="match status" value="1"/>
</dbReference>
<evidence type="ECO:0000313" key="6">
    <source>
        <dbReference type="Proteomes" id="UP000269301"/>
    </source>
</evidence>
<dbReference type="GO" id="GO:0005524">
    <property type="term" value="F:ATP binding"/>
    <property type="evidence" value="ECO:0007669"/>
    <property type="project" value="UniProtKB-KW"/>
</dbReference>
<reference evidence="5 6" key="1">
    <citation type="journal article" date="2016" name="Int. J. Syst. Evol. Microbiol.">
        <title>Oceanobacillus halophilus sp. nov., a novel moderately halophilic bacterium from a hypersaline lake.</title>
        <authorList>
            <person name="Amoozegar M.A."/>
            <person name="Bagheri M."/>
            <person name="Makhdoumi A."/>
            <person name="Nikou M.M."/>
            <person name="Fazeli S.A.S."/>
            <person name="Schumann P."/>
            <person name="Sproer C."/>
            <person name="Sanchez-Porro C."/>
            <person name="Ventosa A."/>
        </authorList>
    </citation>
    <scope>NUCLEOTIDE SEQUENCE [LARGE SCALE GENOMIC DNA]</scope>
    <source>
        <strain evidence="5 6">DSM 23996</strain>
    </source>
</reference>
<dbReference type="InterPro" id="IPR047667">
    <property type="entry name" value="ATPase_ComGA"/>
</dbReference>
<comment type="similarity">
    <text evidence="1">Belongs to the GSP E family.</text>
</comment>
<evidence type="ECO:0000256" key="2">
    <source>
        <dbReference type="ARBA" id="ARBA00022741"/>
    </source>
</evidence>
<dbReference type="AlphaFoldDB" id="A0A495ACT0"/>
<dbReference type="SMART" id="SM00382">
    <property type="entry name" value="AAA"/>
    <property type="match status" value="1"/>
</dbReference>
<name>A0A495ACT0_9BACI</name>
<dbReference type="Pfam" id="PF00437">
    <property type="entry name" value="T2SSE"/>
    <property type="match status" value="1"/>
</dbReference>
<evidence type="ECO:0000256" key="1">
    <source>
        <dbReference type="ARBA" id="ARBA00006611"/>
    </source>
</evidence>
<protein>
    <submittedName>
        <fullName evidence="5">Competence protein</fullName>
    </submittedName>
</protein>
<dbReference type="CDD" id="cd01129">
    <property type="entry name" value="PulE-GspE-like"/>
    <property type="match status" value="1"/>
</dbReference>
<sequence length="342" mass="38735">MSSASSLSSTIFKAAIEQRASDIHFYPFATQTDIYFRILGKRIFFKKISTNQYQFLLTYFKFSSGMDIGESRKPQNGSMTHYENQSLFSLRLSTLPIHHQESLAVRILPQNENHALHNLFLFPNQYKRVKSWISNRAGLILITGPTGSGKTTTLYTLLKTLLQEDSYQTISLEDPIEKEIQDILQVQVNEKAGMSYHTGLKAALRHDPDIIMIGEIRDKYTAQFAFEAALTGHLVMSTLHAKDALGTIHRLHDMGITSTDLQQSLIAVAAIQLLPIQMNKLTTRRAAILELLDGKMLNQVITGADINTSPNFHSFHHLRKKAYSYGFISEEDLFESHEKIKS</sequence>
<evidence type="ECO:0000313" key="5">
    <source>
        <dbReference type="EMBL" id="RKQ37779.1"/>
    </source>
</evidence>
<dbReference type="Gene3D" id="3.40.50.300">
    <property type="entry name" value="P-loop containing nucleotide triphosphate hydrolases"/>
    <property type="match status" value="1"/>
</dbReference>
<keyword evidence="6" id="KW-1185">Reference proteome</keyword>
<dbReference type="NCBIfam" id="NF041000">
    <property type="entry name" value="ATPase_ComGA"/>
    <property type="match status" value="1"/>
</dbReference>
<dbReference type="EMBL" id="RBZP01000001">
    <property type="protein sequence ID" value="RKQ37779.1"/>
    <property type="molecule type" value="Genomic_DNA"/>
</dbReference>
<proteinExistence type="inferred from homology"/>
<gene>
    <name evidence="5" type="ORF">D8M06_02965</name>
</gene>
<evidence type="ECO:0000259" key="4">
    <source>
        <dbReference type="PROSITE" id="PS00662"/>
    </source>
</evidence>
<dbReference type="InterPro" id="IPR001482">
    <property type="entry name" value="T2SS/T4SS_dom"/>
</dbReference>
<feature type="domain" description="Bacterial type II secretion system protein E" evidence="4">
    <location>
        <begin position="204"/>
        <end position="218"/>
    </location>
</feature>
<keyword evidence="3" id="KW-0067">ATP-binding</keyword>
<dbReference type="PANTHER" id="PTHR30258:SF2">
    <property type="entry name" value="COMG OPERON PROTEIN 1"/>
    <property type="match status" value="1"/>
</dbReference>
<dbReference type="RefSeq" id="WP_121202854.1">
    <property type="nucleotide sequence ID" value="NZ_RBZP01000001.1"/>
</dbReference>
<evidence type="ECO:0000256" key="3">
    <source>
        <dbReference type="ARBA" id="ARBA00022840"/>
    </source>
</evidence>
<dbReference type="InterPro" id="IPR003593">
    <property type="entry name" value="AAA+_ATPase"/>
</dbReference>
<dbReference type="OrthoDB" id="9808272at2"/>
<comment type="caution">
    <text evidence="5">The sequence shown here is derived from an EMBL/GenBank/DDBJ whole genome shotgun (WGS) entry which is preliminary data.</text>
</comment>
<organism evidence="5 6">
    <name type="scientific">Oceanobacillus halophilus</name>
    <dbReference type="NCBI Taxonomy" id="930130"/>
    <lineage>
        <taxon>Bacteria</taxon>
        <taxon>Bacillati</taxon>
        <taxon>Bacillota</taxon>
        <taxon>Bacilli</taxon>
        <taxon>Bacillales</taxon>
        <taxon>Bacillaceae</taxon>
        <taxon>Oceanobacillus</taxon>
    </lineage>
</organism>
<dbReference type="InterPro" id="IPR027417">
    <property type="entry name" value="P-loop_NTPase"/>
</dbReference>
<dbReference type="PROSITE" id="PS00662">
    <property type="entry name" value="T2SP_E"/>
    <property type="match status" value="1"/>
</dbReference>
<dbReference type="GO" id="GO:0005886">
    <property type="term" value="C:plasma membrane"/>
    <property type="evidence" value="ECO:0007669"/>
    <property type="project" value="TreeGrafter"/>
</dbReference>
<keyword evidence="2" id="KW-0547">Nucleotide-binding</keyword>
<accession>A0A495ACT0</accession>